<dbReference type="InterPro" id="IPR020845">
    <property type="entry name" value="AMP-binding_CS"/>
</dbReference>
<dbReference type="PROSITE" id="PS00455">
    <property type="entry name" value="AMP_BINDING"/>
    <property type="match status" value="1"/>
</dbReference>
<keyword evidence="6" id="KW-1185">Reference proteome</keyword>
<dbReference type="PANTHER" id="PTHR24096:SF422">
    <property type="entry name" value="BCDNA.GH02901"/>
    <property type="match status" value="1"/>
</dbReference>
<name>A0AAN7ZIJ9_9COLE</name>
<comment type="subcellular location">
    <subcellularLocation>
        <location evidence="1">Peroxisome</location>
    </subcellularLocation>
</comment>
<dbReference type="Proteomes" id="UP001329430">
    <property type="component" value="Chromosome 5"/>
</dbReference>
<proteinExistence type="predicted"/>
<dbReference type="AlphaFoldDB" id="A0AAN7ZIJ9"/>
<dbReference type="Gene3D" id="3.30.300.30">
    <property type="match status" value="1"/>
</dbReference>
<dbReference type="InterPro" id="IPR025110">
    <property type="entry name" value="AMP-bd_C"/>
</dbReference>
<keyword evidence="2" id="KW-0576">Peroxisome</keyword>
<comment type="caution">
    <text evidence="5">The sequence shown here is derived from an EMBL/GenBank/DDBJ whole genome shotgun (WGS) entry which is preliminary data.</text>
</comment>
<dbReference type="Pfam" id="PF00501">
    <property type="entry name" value="AMP-binding"/>
    <property type="match status" value="1"/>
</dbReference>
<dbReference type="GO" id="GO:0005777">
    <property type="term" value="C:peroxisome"/>
    <property type="evidence" value="ECO:0007669"/>
    <property type="project" value="UniProtKB-SubCell"/>
</dbReference>
<evidence type="ECO:0000313" key="5">
    <source>
        <dbReference type="EMBL" id="KAK5643657.1"/>
    </source>
</evidence>
<evidence type="ECO:0000313" key="6">
    <source>
        <dbReference type="Proteomes" id="UP001329430"/>
    </source>
</evidence>
<evidence type="ECO:0000259" key="4">
    <source>
        <dbReference type="Pfam" id="PF13193"/>
    </source>
</evidence>
<sequence length="571" mass="63786">MMYRTALKLPSLKKRFTIPMQCSLYSTKSYTLRSPNQTIEIPHASIPEFLFENCCKFPHKIAMECTVTGRKYTYEELRKKSINFSRAITQKLKLRKGEVVAIFLPNVPEFPIALLAILNAGLIATTLSPLSKSEEIRQHLSDSGSKAIITTCTLFSLANTYRSLLKIPVVTIKTTKDDTTPEGSINFLELTDTSFDKDKDIIVNSTDFAMIPYSSGSTGLPKGVLHTHYSLLANLIQINTPEVKVLETATVNYQDIVPAITTFAHYYGFHTTMLNALFTMSRLVTVQNFSPDTFIKVFDKHKPTVIYVVPTIIFFIINNEMIKQSHLASLRTTYSAAAPLSALDQERLSKKSGKNLLVMQGYGTSESGIISCNQICNPRLGSVGVPVSNTEIKIVQDQGAMSDDNSKSLIKGELLVRGPQLMCGYYKRPEETTKTLVDGWLKTGDIFYYEESKNLCVVDRIKDIIKVKGYQVAPAELEDVIRGYPNVERAAVIGIPHNTYGEVPRAYITLKPKTKVNIDELNQFVASKVSNYKKIQGGIVVVEDLPANLLGKTLRRSLKSEYLKSLERINS</sequence>
<evidence type="ECO:0008006" key="7">
    <source>
        <dbReference type="Google" id="ProtNLM"/>
    </source>
</evidence>
<feature type="domain" description="AMP-dependent synthetase/ligase" evidence="3">
    <location>
        <begin position="52"/>
        <end position="426"/>
    </location>
</feature>
<evidence type="ECO:0000259" key="3">
    <source>
        <dbReference type="Pfam" id="PF00501"/>
    </source>
</evidence>
<dbReference type="PANTHER" id="PTHR24096">
    <property type="entry name" value="LONG-CHAIN-FATTY-ACID--COA LIGASE"/>
    <property type="match status" value="1"/>
</dbReference>
<evidence type="ECO:0000256" key="1">
    <source>
        <dbReference type="ARBA" id="ARBA00004275"/>
    </source>
</evidence>
<feature type="domain" description="AMP-binding enzyme C-terminal" evidence="4">
    <location>
        <begin position="476"/>
        <end position="552"/>
    </location>
</feature>
<dbReference type="EMBL" id="JAVRBK010000005">
    <property type="protein sequence ID" value="KAK5643657.1"/>
    <property type="molecule type" value="Genomic_DNA"/>
</dbReference>
<dbReference type="InterPro" id="IPR042099">
    <property type="entry name" value="ANL_N_sf"/>
</dbReference>
<dbReference type="InterPro" id="IPR045851">
    <property type="entry name" value="AMP-bd_C_sf"/>
</dbReference>
<dbReference type="GO" id="GO:0046949">
    <property type="term" value="P:fatty-acyl-CoA biosynthetic process"/>
    <property type="evidence" value="ECO:0007669"/>
    <property type="project" value="TreeGrafter"/>
</dbReference>
<dbReference type="InterPro" id="IPR000873">
    <property type="entry name" value="AMP-dep_synth/lig_dom"/>
</dbReference>
<dbReference type="SUPFAM" id="SSF56801">
    <property type="entry name" value="Acetyl-CoA synthetase-like"/>
    <property type="match status" value="1"/>
</dbReference>
<evidence type="ECO:0000256" key="2">
    <source>
        <dbReference type="ARBA" id="ARBA00023140"/>
    </source>
</evidence>
<dbReference type="Pfam" id="PF13193">
    <property type="entry name" value="AMP-binding_C"/>
    <property type="match status" value="1"/>
</dbReference>
<dbReference type="GO" id="GO:0004467">
    <property type="term" value="F:long-chain fatty acid-CoA ligase activity"/>
    <property type="evidence" value="ECO:0007669"/>
    <property type="project" value="TreeGrafter"/>
</dbReference>
<reference evidence="5 6" key="1">
    <citation type="journal article" date="2024" name="Insects">
        <title>An Improved Chromosome-Level Genome Assembly of the Firefly Pyrocoelia pectoralis.</title>
        <authorList>
            <person name="Fu X."/>
            <person name="Meyer-Rochow V.B."/>
            <person name="Ballantyne L."/>
            <person name="Zhu X."/>
        </authorList>
    </citation>
    <scope>NUCLEOTIDE SEQUENCE [LARGE SCALE GENOMIC DNA]</scope>
    <source>
        <strain evidence="5">XCY_ONT2</strain>
    </source>
</reference>
<accession>A0AAN7ZIJ9</accession>
<gene>
    <name evidence="5" type="ORF">RI129_007502</name>
</gene>
<protein>
    <recommendedName>
        <fullName evidence="7">4-coumarate--CoA ligase</fullName>
    </recommendedName>
</protein>
<dbReference type="Gene3D" id="3.40.50.12780">
    <property type="entry name" value="N-terminal domain of ligase-like"/>
    <property type="match status" value="1"/>
</dbReference>
<organism evidence="5 6">
    <name type="scientific">Pyrocoelia pectoralis</name>
    <dbReference type="NCBI Taxonomy" id="417401"/>
    <lineage>
        <taxon>Eukaryota</taxon>
        <taxon>Metazoa</taxon>
        <taxon>Ecdysozoa</taxon>
        <taxon>Arthropoda</taxon>
        <taxon>Hexapoda</taxon>
        <taxon>Insecta</taxon>
        <taxon>Pterygota</taxon>
        <taxon>Neoptera</taxon>
        <taxon>Endopterygota</taxon>
        <taxon>Coleoptera</taxon>
        <taxon>Polyphaga</taxon>
        <taxon>Elateriformia</taxon>
        <taxon>Elateroidea</taxon>
        <taxon>Lampyridae</taxon>
        <taxon>Lampyrinae</taxon>
        <taxon>Pyrocoelia</taxon>
    </lineage>
</organism>